<proteinExistence type="predicted"/>
<feature type="domain" description="Pyrroloquinoline quinone-dependent pyranose dehydrogenase beta-propeller" evidence="3">
    <location>
        <begin position="36"/>
        <end position="440"/>
    </location>
</feature>
<dbReference type="InterPro" id="IPR054539">
    <property type="entry name" value="Beta-prop_PDH"/>
</dbReference>
<dbReference type="RefSeq" id="XP_062693240.1">
    <property type="nucleotide sequence ID" value="XM_062839494.1"/>
</dbReference>
<dbReference type="SUPFAM" id="SSF50952">
    <property type="entry name" value="Soluble quinoprotein glucose dehydrogenase"/>
    <property type="match status" value="1"/>
</dbReference>
<evidence type="ECO:0000313" key="4">
    <source>
        <dbReference type="EMBL" id="KAK3492782.1"/>
    </source>
</evidence>
<keyword evidence="2" id="KW-0732">Signal</keyword>
<comment type="caution">
    <text evidence="4">The sequence shown here is derived from an EMBL/GenBank/DDBJ whole genome shotgun (WGS) entry which is preliminary data.</text>
</comment>
<feature type="chain" id="PRO_5042620472" evidence="2">
    <location>
        <begin position="22"/>
        <end position="520"/>
    </location>
</feature>
<dbReference type="InterPro" id="IPR011042">
    <property type="entry name" value="6-blade_b-propeller_TolB-like"/>
</dbReference>
<accession>A0AAJ0MS06</accession>
<dbReference type="InterPro" id="IPR011041">
    <property type="entry name" value="Quinoprot_gluc/sorb_DH_b-prop"/>
</dbReference>
<evidence type="ECO:0000259" key="3">
    <source>
        <dbReference type="Pfam" id="PF22807"/>
    </source>
</evidence>
<dbReference type="Pfam" id="PF22807">
    <property type="entry name" value="TrAA12"/>
    <property type="match status" value="1"/>
</dbReference>
<feature type="compositionally biased region" description="Low complexity" evidence="1">
    <location>
        <begin position="448"/>
        <end position="476"/>
    </location>
</feature>
<dbReference type="Gene3D" id="2.120.10.30">
    <property type="entry name" value="TolB, C-terminal domain"/>
    <property type="match status" value="1"/>
</dbReference>
<feature type="region of interest" description="Disordered" evidence="1">
    <location>
        <begin position="440"/>
        <end position="495"/>
    </location>
</feature>
<dbReference type="EMBL" id="JAULSX010000004">
    <property type="protein sequence ID" value="KAK3492782.1"/>
    <property type="molecule type" value="Genomic_DNA"/>
</dbReference>
<name>A0AAJ0MS06_9PEZI</name>
<sequence>MKTNGVAKAALAVGLSATALAQTSCDKVLVPSYNLPVVAAGWQAQLIAGELTKPRSLQFDSSGALLVVESGKGITHHTLKDNGGTCISVSESKTLIDEKTLNHGIALSKDGKTLYASSASAVYAWDYDSKAGTVSGKREIVTNMSNNDLVTRTLLLSQKEDGYLLVSRGSADGNEAQAEVLTNGLSQIRAFDISNMTSSTKAYNYNEDGIVLGWGLRNSVGVGEHPITGGIYAVENSIDGVTRNGKDIHENNPGEELNFFGYLNGTKIFPDQGGNFGYPKCFAVWDVSEIPENDYNLKIGSQFAITEEENARTVSGNKLTDETCASDYVSPRLTFPAHYAPMDIKFAPKGDVAYVTFRGSFDKTDPVGYRLSAISFDSVTGEPTVSAENSRDALQQHVMMNKDNSVCPDECFRPVGMALDSSERLWMTSDSTGEIYVLMKRKTEEENPTTTTTENGTIVTGTGTGSGSESSPSATGKGKDDDDDENAAGRLLGGGGGGGWETRALMWAGVVGVAGVLALV</sequence>
<dbReference type="AlphaFoldDB" id="A0AAJ0MS06"/>
<keyword evidence="5" id="KW-1185">Reference proteome</keyword>
<reference evidence="4 5" key="1">
    <citation type="journal article" date="2023" name="Mol. Phylogenet. Evol.">
        <title>Genome-scale phylogeny and comparative genomics of the fungal order Sordariales.</title>
        <authorList>
            <person name="Hensen N."/>
            <person name="Bonometti L."/>
            <person name="Westerberg I."/>
            <person name="Brannstrom I.O."/>
            <person name="Guillou S."/>
            <person name="Cros-Aarteil S."/>
            <person name="Calhoun S."/>
            <person name="Haridas S."/>
            <person name="Kuo A."/>
            <person name="Mondo S."/>
            <person name="Pangilinan J."/>
            <person name="Riley R."/>
            <person name="LaButti K."/>
            <person name="Andreopoulos B."/>
            <person name="Lipzen A."/>
            <person name="Chen C."/>
            <person name="Yan M."/>
            <person name="Daum C."/>
            <person name="Ng V."/>
            <person name="Clum A."/>
            <person name="Steindorff A."/>
            <person name="Ohm R.A."/>
            <person name="Martin F."/>
            <person name="Silar P."/>
            <person name="Natvig D.O."/>
            <person name="Lalanne C."/>
            <person name="Gautier V."/>
            <person name="Ament-Velasquez S.L."/>
            <person name="Kruys A."/>
            <person name="Hutchinson M.I."/>
            <person name="Powell A.J."/>
            <person name="Barry K."/>
            <person name="Miller A.N."/>
            <person name="Grigoriev I.V."/>
            <person name="Debuchy R."/>
            <person name="Gladieux P."/>
            <person name="Hiltunen Thoren M."/>
            <person name="Johannesson H."/>
        </authorList>
    </citation>
    <scope>NUCLEOTIDE SEQUENCE [LARGE SCALE GENOMIC DNA]</scope>
    <source>
        <strain evidence="4 5">FGSC 10403</strain>
    </source>
</reference>
<feature type="signal peptide" evidence="2">
    <location>
        <begin position="1"/>
        <end position="21"/>
    </location>
</feature>
<dbReference type="Proteomes" id="UP001285908">
    <property type="component" value="Unassembled WGS sequence"/>
</dbReference>
<gene>
    <name evidence="4" type="ORF">B0T23DRAFT_412770</name>
</gene>
<evidence type="ECO:0000256" key="1">
    <source>
        <dbReference type="SAM" id="MobiDB-lite"/>
    </source>
</evidence>
<protein>
    <submittedName>
        <fullName evidence="4">Soluble quino protein glucose dehydrogenase</fullName>
    </submittedName>
</protein>
<dbReference type="GeneID" id="87877116"/>
<organism evidence="4 5">
    <name type="scientific">Neurospora hispaniola</name>
    <dbReference type="NCBI Taxonomy" id="588809"/>
    <lineage>
        <taxon>Eukaryota</taxon>
        <taxon>Fungi</taxon>
        <taxon>Dikarya</taxon>
        <taxon>Ascomycota</taxon>
        <taxon>Pezizomycotina</taxon>
        <taxon>Sordariomycetes</taxon>
        <taxon>Sordariomycetidae</taxon>
        <taxon>Sordariales</taxon>
        <taxon>Sordariaceae</taxon>
        <taxon>Neurospora</taxon>
    </lineage>
</organism>
<evidence type="ECO:0000256" key="2">
    <source>
        <dbReference type="SAM" id="SignalP"/>
    </source>
</evidence>
<evidence type="ECO:0000313" key="5">
    <source>
        <dbReference type="Proteomes" id="UP001285908"/>
    </source>
</evidence>